<feature type="region of interest" description="Disordered" evidence="1">
    <location>
        <begin position="1"/>
        <end position="69"/>
    </location>
</feature>
<dbReference type="EMBL" id="BQNB010011051">
    <property type="protein sequence ID" value="GJS85461.1"/>
    <property type="molecule type" value="Genomic_DNA"/>
</dbReference>
<accession>A0ABQ4Z6V4</accession>
<comment type="caution">
    <text evidence="2">The sequence shown here is derived from an EMBL/GenBank/DDBJ whole genome shotgun (WGS) entry which is preliminary data.</text>
</comment>
<reference evidence="2" key="1">
    <citation type="journal article" date="2022" name="Int. J. Mol. Sci.">
        <title>Draft Genome of Tanacetum Coccineum: Genomic Comparison of Closely Related Tanacetum-Family Plants.</title>
        <authorList>
            <person name="Yamashiro T."/>
            <person name="Shiraishi A."/>
            <person name="Nakayama K."/>
            <person name="Satake H."/>
        </authorList>
    </citation>
    <scope>NUCLEOTIDE SEQUENCE</scope>
</reference>
<name>A0ABQ4Z6V4_9ASTR</name>
<evidence type="ECO:0000313" key="2">
    <source>
        <dbReference type="EMBL" id="GJS85461.1"/>
    </source>
</evidence>
<sequence>MDEFHGCKVTLSIQRNPKKARSKQNPSSSVHNSRNAKIPSNRRNGHITEKQDYSIRMHNGFRTKSAKPADMTGVPWHIAEHMLNIRKECLPVRQKKRGQAPERNKAIYE</sequence>
<dbReference type="Proteomes" id="UP001151760">
    <property type="component" value="Unassembled WGS sequence"/>
</dbReference>
<protein>
    <submittedName>
        <fullName evidence="2">Uncharacterized protein</fullName>
    </submittedName>
</protein>
<evidence type="ECO:0000313" key="3">
    <source>
        <dbReference type="Proteomes" id="UP001151760"/>
    </source>
</evidence>
<feature type="compositionally biased region" description="Polar residues" evidence="1">
    <location>
        <begin position="23"/>
        <end position="35"/>
    </location>
</feature>
<organism evidence="2 3">
    <name type="scientific">Tanacetum coccineum</name>
    <dbReference type="NCBI Taxonomy" id="301880"/>
    <lineage>
        <taxon>Eukaryota</taxon>
        <taxon>Viridiplantae</taxon>
        <taxon>Streptophyta</taxon>
        <taxon>Embryophyta</taxon>
        <taxon>Tracheophyta</taxon>
        <taxon>Spermatophyta</taxon>
        <taxon>Magnoliopsida</taxon>
        <taxon>eudicotyledons</taxon>
        <taxon>Gunneridae</taxon>
        <taxon>Pentapetalae</taxon>
        <taxon>asterids</taxon>
        <taxon>campanulids</taxon>
        <taxon>Asterales</taxon>
        <taxon>Asteraceae</taxon>
        <taxon>Asteroideae</taxon>
        <taxon>Anthemideae</taxon>
        <taxon>Anthemidinae</taxon>
        <taxon>Tanacetum</taxon>
    </lineage>
</organism>
<reference evidence="2" key="2">
    <citation type="submission" date="2022-01" db="EMBL/GenBank/DDBJ databases">
        <authorList>
            <person name="Yamashiro T."/>
            <person name="Shiraishi A."/>
            <person name="Satake H."/>
            <person name="Nakayama K."/>
        </authorList>
    </citation>
    <scope>NUCLEOTIDE SEQUENCE</scope>
</reference>
<feature type="compositionally biased region" description="Basic and acidic residues" evidence="1">
    <location>
        <begin position="46"/>
        <end position="55"/>
    </location>
</feature>
<gene>
    <name evidence="2" type="ORF">Tco_0752002</name>
</gene>
<proteinExistence type="predicted"/>
<keyword evidence="3" id="KW-1185">Reference proteome</keyword>
<evidence type="ECO:0000256" key="1">
    <source>
        <dbReference type="SAM" id="MobiDB-lite"/>
    </source>
</evidence>